<reference evidence="1 2" key="1">
    <citation type="submission" date="2014-09" db="EMBL/GenBank/DDBJ databases">
        <title>Alistipes sp. 627, sp. nov., a novel member of the family Rikenellaceae isolated from human faeces.</title>
        <authorList>
            <person name="Shkoporov A.N."/>
            <person name="Chaplin A.V."/>
            <person name="Motuzova O.V."/>
            <person name="Kafarskaia L.I."/>
            <person name="Khokhlova E.V."/>
            <person name="Efimov B.A."/>
        </authorList>
    </citation>
    <scope>NUCLEOTIDE SEQUENCE [LARGE SCALE GENOMIC DNA]</scope>
    <source>
        <strain evidence="1 2">627</strain>
    </source>
</reference>
<evidence type="ECO:0008006" key="3">
    <source>
        <dbReference type="Google" id="ProtNLM"/>
    </source>
</evidence>
<accession>A0ABR4YJ34</accession>
<dbReference type="RefSeq" id="WP_035472796.1">
    <property type="nucleotide sequence ID" value="NZ_JRGF01000005.1"/>
</dbReference>
<evidence type="ECO:0000313" key="2">
    <source>
        <dbReference type="Proteomes" id="UP000030889"/>
    </source>
</evidence>
<dbReference type="PROSITE" id="PS51257">
    <property type="entry name" value="PROKAR_LIPOPROTEIN"/>
    <property type="match status" value="1"/>
</dbReference>
<comment type="caution">
    <text evidence="1">The sequence shown here is derived from an EMBL/GenBank/DDBJ whole genome shotgun (WGS) entry which is preliminary data.</text>
</comment>
<gene>
    <name evidence="1" type="ORF">LG35_04950</name>
</gene>
<keyword evidence="2" id="KW-1185">Reference proteome</keyword>
<proteinExistence type="predicted"/>
<organism evidence="1 2">
    <name type="scientific">Alistipes inops</name>
    <dbReference type="NCBI Taxonomy" id="1501391"/>
    <lineage>
        <taxon>Bacteria</taxon>
        <taxon>Pseudomonadati</taxon>
        <taxon>Bacteroidota</taxon>
        <taxon>Bacteroidia</taxon>
        <taxon>Bacteroidales</taxon>
        <taxon>Rikenellaceae</taxon>
        <taxon>Alistipes</taxon>
    </lineage>
</organism>
<name>A0ABR4YJ34_9BACT</name>
<evidence type="ECO:0000313" key="1">
    <source>
        <dbReference type="EMBL" id="KHE42250.1"/>
    </source>
</evidence>
<protein>
    <recommendedName>
        <fullName evidence="3">Lipoprotein</fullName>
    </recommendedName>
</protein>
<sequence>MKKRIFFTIVGCLTALGIISCHPDYTHYTHYTYINQTASTITIECYYGRVPDDEIVNPEDLYKTLTILPGEENTIVFSGKTFVEPFGWLNTSRVYLLVENEKVKVFERGATNNLLREKTYTLTSASDTVLHYEYVFTDDYFKDGEPIE</sequence>
<dbReference type="Proteomes" id="UP000030889">
    <property type="component" value="Unassembled WGS sequence"/>
</dbReference>
<dbReference type="EMBL" id="JRGF01000005">
    <property type="protein sequence ID" value="KHE42250.1"/>
    <property type="molecule type" value="Genomic_DNA"/>
</dbReference>